<dbReference type="OMA" id="RCACERW"/>
<dbReference type="InterPro" id="IPR017441">
    <property type="entry name" value="Protein_kinase_ATP_BS"/>
</dbReference>
<keyword evidence="4 5" id="KW-0067">ATP-binding</keyword>
<keyword evidence="3" id="KW-0418">Kinase</keyword>
<dbReference type="Gramene" id="TraesCS1A02G366900.1">
    <property type="protein sequence ID" value="TraesCS1A02G366900.1.cds1"/>
    <property type="gene ID" value="TraesCS1A02G366900"/>
</dbReference>
<dbReference type="SMR" id="A0A3B5Y584"/>
<keyword evidence="8" id="KW-1185">Reference proteome</keyword>
<dbReference type="InterPro" id="IPR052751">
    <property type="entry name" value="Plant_MAPKKK"/>
</dbReference>
<evidence type="ECO:0000256" key="3">
    <source>
        <dbReference type="ARBA" id="ARBA00022777"/>
    </source>
</evidence>
<keyword evidence="2 5" id="KW-0547">Nucleotide-binding</keyword>
<dbReference type="PANTHER" id="PTHR48011">
    <property type="entry name" value="CCR4-NOT TRANSCRIPTIONAL COMPLEX SUBUNIT CAF120-RELATED"/>
    <property type="match status" value="1"/>
</dbReference>
<protein>
    <recommendedName>
        <fullName evidence="6">Protein kinase domain-containing protein</fullName>
    </recommendedName>
</protein>
<reference evidence="7" key="2">
    <citation type="submission" date="2018-10" db="UniProtKB">
        <authorList>
            <consortium name="EnsemblPlants"/>
        </authorList>
    </citation>
    <scope>IDENTIFICATION</scope>
</reference>
<feature type="domain" description="Protein kinase" evidence="6">
    <location>
        <begin position="15"/>
        <end position="266"/>
    </location>
</feature>
<dbReference type="PANTHER" id="PTHR48011:SF42">
    <property type="entry name" value="PROTEIN KINASE DOMAIN-CONTAINING PROTEIN"/>
    <property type="match status" value="1"/>
</dbReference>
<evidence type="ECO:0000256" key="5">
    <source>
        <dbReference type="PROSITE-ProRule" id="PRU10141"/>
    </source>
</evidence>
<evidence type="ECO:0000256" key="2">
    <source>
        <dbReference type="ARBA" id="ARBA00022741"/>
    </source>
</evidence>
<proteinExistence type="predicted"/>
<dbReference type="CDD" id="cd06606">
    <property type="entry name" value="STKc_MAPKKK"/>
    <property type="match status" value="1"/>
</dbReference>
<gene>
    <name evidence="7" type="primary">LOC123045880</name>
</gene>
<dbReference type="PROSITE" id="PS50011">
    <property type="entry name" value="PROTEIN_KINASE_DOM"/>
    <property type="match status" value="1"/>
</dbReference>
<dbReference type="PROSITE" id="PS00107">
    <property type="entry name" value="PROTEIN_KINASE_ATP"/>
    <property type="match status" value="1"/>
</dbReference>
<dbReference type="OrthoDB" id="275301at2759"/>
<dbReference type="Gramene" id="TraesCS1A03G0892100.1">
    <property type="protein sequence ID" value="TraesCS1A03G0892100.1.CDS1"/>
    <property type="gene ID" value="TraesCS1A03G0892100"/>
</dbReference>
<evidence type="ECO:0000313" key="7">
    <source>
        <dbReference type="EnsemblPlants" id="TraesCS1A02G366900.1.cds1"/>
    </source>
</evidence>
<dbReference type="FunFam" id="1.10.510.10:FF:000466">
    <property type="entry name" value="MAP kinase kinase kinase18"/>
    <property type="match status" value="1"/>
</dbReference>
<evidence type="ECO:0000313" key="8">
    <source>
        <dbReference type="Proteomes" id="UP000019116"/>
    </source>
</evidence>
<keyword evidence="1" id="KW-0808">Transferase</keyword>
<dbReference type="PROSITE" id="PS00108">
    <property type="entry name" value="PROTEIN_KINASE_ST"/>
    <property type="match status" value="1"/>
</dbReference>
<dbReference type="STRING" id="4565.A0A3B5Y584"/>
<dbReference type="SUPFAM" id="SSF56112">
    <property type="entry name" value="Protein kinase-like (PK-like)"/>
    <property type="match status" value="1"/>
</dbReference>
<dbReference type="EnsemblPlants" id="TraesCS1A02G366900.1">
    <property type="protein sequence ID" value="TraesCS1A02G366900.1.cds1"/>
    <property type="gene ID" value="TraesCS1A02G366900"/>
</dbReference>
<sequence>MAEDAPGTSGWPRRLKRVRTLGRGASGAVVSLFAAGDGDGDELLAVKSAGAADAQALLRREGGILASLCSPYVLPCLGSRAAAGGEYQLFLEFAPGGSLADEVERNGGCLEEGAVRAYAADVARGLAYLHGESMVHGDVKGRNVVIGADGWAKLADFGCARSVGSAGPIGGTPAFMAPEVARGEEQGPAADVWALGCTVIEMATGRAPWSHMDDVFAAVRLIGYTDAVPEAPERLSSEAKDFLDKCLRRCACERWTAEQLLEHPFLAFAGCGADVESAELKGKWVSPKSTLDAAMWESDADEDENVPDDDTAERMRALAAFCSVLPDWESDDGWIDVLSCQSETPAEQSCSEAPDSPAAMPAEEARSDVYIWDDDRVEAELGVEEVGVFVGAAVPAAAAPPEETAYHHGEGFRDGGSSFVLEAEFDAEAFDAGGELVVHNVGVADEALENQQQQEGGNVHSPDPIACDPPAVVSVDSCDREILPVKSLKMPNLLYFSLRFPLFLHLPFAFLHATIRSDLPTYITRSPGLDTALSR</sequence>
<accession>A0A3B5Y584</accession>
<dbReference type="GO" id="GO:0005524">
    <property type="term" value="F:ATP binding"/>
    <property type="evidence" value="ECO:0007669"/>
    <property type="project" value="UniProtKB-UniRule"/>
</dbReference>
<dbReference type="Gene3D" id="1.10.510.10">
    <property type="entry name" value="Transferase(Phosphotransferase) domain 1"/>
    <property type="match status" value="1"/>
</dbReference>
<dbReference type="InterPro" id="IPR008271">
    <property type="entry name" value="Ser/Thr_kinase_AS"/>
</dbReference>
<dbReference type="GO" id="GO:0007165">
    <property type="term" value="P:signal transduction"/>
    <property type="evidence" value="ECO:0000318"/>
    <property type="project" value="GO_Central"/>
</dbReference>
<evidence type="ECO:0000256" key="1">
    <source>
        <dbReference type="ARBA" id="ARBA00022679"/>
    </source>
</evidence>
<dbReference type="AlphaFoldDB" id="A0A3B5Y584"/>
<evidence type="ECO:0000259" key="6">
    <source>
        <dbReference type="PROSITE" id="PS50011"/>
    </source>
</evidence>
<name>A0A3B5Y584_WHEAT</name>
<organism evidence="7">
    <name type="scientific">Triticum aestivum</name>
    <name type="common">Wheat</name>
    <dbReference type="NCBI Taxonomy" id="4565"/>
    <lineage>
        <taxon>Eukaryota</taxon>
        <taxon>Viridiplantae</taxon>
        <taxon>Streptophyta</taxon>
        <taxon>Embryophyta</taxon>
        <taxon>Tracheophyta</taxon>
        <taxon>Spermatophyta</taxon>
        <taxon>Magnoliopsida</taxon>
        <taxon>Liliopsida</taxon>
        <taxon>Poales</taxon>
        <taxon>Poaceae</taxon>
        <taxon>BOP clade</taxon>
        <taxon>Pooideae</taxon>
        <taxon>Triticodae</taxon>
        <taxon>Triticeae</taxon>
        <taxon>Triticinae</taxon>
        <taxon>Triticum</taxon>
    </lineage>
</organism>
<dbReference type="InterPro" id="IPR000719">
    <property type="entry name" value="Prot_kinase_dom"/>
</dbReference>
<feature type="binding site" evidence="5">
    <location>
        <position position="47"/>
    </location>
    <ligand>
        <name>ATP</name>
        <dbReference type="ChEBI" id="CHEBI:30616"/>
    </ligand>
</feature>
<dbReference type="Pfam" id="PF00069">
    <property type="entry name" value="Pkinase"/>
    <property type="match status" value="1"/>
</dbReference>
<dbReference type="Proteomes" id="UP000019116">
    <property type="component" value="Chromosome 1A"/>
</dbReference>
<reference evidence="7" key="1">
    <citation type="submission" date="2018-08" db="EMBL/GenBank/DDBJ databases">
        <authorList>
            <person name="Rossello M."/>
        </authorList>
    </citation>
    <scope>NUCLEOTIDE SEQUENCE [LARGE SCALE GENOMIC DNA]</scope>
    <source>
        <strain evidence="7">cv. Chinese Spring</strain>
    </source>
</reference>
<dbReference type="InterPro" id="IPR011009">
    <property type="entry name" value="Kinase-like_dom_sf"/>
</dbReference>
<dbReference type="GO" id="GO:0004672">
    <property type="term" value="F:protein kinase activity"/>
    <property type="evidence" value="ECO:0000318"/>
    <property type="project" value="GO_Central"/>
</dbReference>
<evidence type="ECO:0000256" key="4">
    <source>
        <dbReference type="ARBA" id="ARBA00022840"/>
    </source>
</evidence>
<dbReference type="SMART" id="SM00220">
    <property type="entry name" value="S_TKc"/>
    <property type="match status" value="1"/>
</dbReference>